<sequence>VKMENQQNVEWAKAQKIIISEDLVAAAKQQLKFLAVVDRNRHLYSGPALDQAIYRYKYCWLPLLAKHGDSQVSGPLVVPLDCEWVWHCHRLNPVRYQNDCKQFYGRILDNKNVLSSVDETFHNETVAIWDKMFPSEPYELNVSIQRVAKDTIGAFGTTDYDLVWAVQRQSSFFYQVSRPYMSDDLFLEEAVARYKGFLHLVRKNGERSIRHSCVPTYDIDLIWHSHQLHPVSYAKDVEAVTGKMLEHDDTDSDRTKGKKLDMGFSGTKNHWEETFGSRYWKAGAMHRGSPPSPLKTNLSQLDIVSNKGVSSNELQGTIQLHKKMMVEVMVEIVEVRNLLDMYDEGSLFGIISKKQPDMLFKTKRITSILSKAGERNVIIFQCEPTGDLFVELMSNSGSTLPSPINTLGTASISLKDLVNPLSQLSVENWFELMPGCGVVGAMPIHLRIAISFTPPVPAPYELHMVQPGPFSGSCFLPVRGRFQHTKSKVFADEAGNEIISVQMRDMINMEAKNNGFTKKEVIGINTFGETHMLALVAHWSLMNSNWLLIEKDNVFELRGNRKVCIFPGAKLEYETKTCEKLKHEQNFMTAVEFSAEYPYGKAVAFLNLKSGFIKINEEWLVLPGIVLAFLLSDTSRKEGYNDSSSNGENKNDAMLAICGGNGWGGCGITMDQVEKVNSCLCITMDQVEKVKSCLCITMDQLEVSAEAPGLIIPEKDDINWGVACHGGGGCSSSCTGACSGNCNGGGCKNDADAIFADGTQSDALAYKTQALAA</sequence>
<keyword evidence="4" id="KW-1185">Reference proteome</keyword>
<evidence type="ECO:0000313" key="4">
    <source>
        <dbReference type="Proteomes" id="UP000187406"/>
    </source>
</evidence>
<dbReference type="PANTHER" id="PTHR34365:SF15">
    <property type="entry name" value="GLYCINE-RICH DOMAIN-CONTAINING PROTEIN 1"/>
    <property type="match status" value="1"/>
</dbReference>
<feature type="domain" description="GRPD C-terminal" evidence="2">
    <location>
        <begin position="491"/>
        <end position="615"/>
    </location>
</feature>
<dbReference type="InterPro" id="IPR009836">
    <property type="entry name" value="GRDP-like"/>
</dbReference>
<evidence type="ECO:0000259" key="1">
    <source>
        <dbReference type="Pfam" id="PF25334"/>
    </source>
</evidence>
<dbReference type="PANTHER" id="PTHR34365">
    <property type="entry name" value="ENOLASE (DUF1399)"/>
    <property type="match status" value="1"/>
</dbReference>
<comment type="caution">
    <text evidence="3">The sequence shown here is derived from an EMBL/GenBank/DDBJ whole genome shotgun (WGS) entry which is preliminary data.</text>
</comment>
<feature type="domain" description="GRDP C2" evidence="1">
    <location>
        <begin position="322"/>
        <end position="454"/>
    </location>
</feature>
<dbReference type="Proteomes" id="UP000187406">
    <property type="component" value="Unassembled WGS sequence"/>
</dbReference>
<dbReference type="Pfam" id="PF25334">
    <property type="entry name" value="C2_GRDP"/>
    <property type="match status" value="1"/>
</dbReference>
<dbReference type="InterPro" id="IPR057518">
    <property type="entry name" value="GRDP_C"/>
</dbReference>
<dbReference type="Pfam" id="PF07173">
    <property type="entry name" value="GRDP-like"/>
    <property type="match status" value="1"/>
</dbReference>
<organism evidence="3 4">
    <name type="scientific">Cephalotus follicularis</name>
    <name type="common">Albany pitcher plant</name>
    <dbReference type="NCBI Taxonomy" id="3775"/>
    <lineage>
        <taxon>Eukaryota</taxon>
        <taxon>Viridiplantae</taxon>
        <taxon>Streptophyta</taxon>
        <taxon>Embryophyta</taxon>
        <taxon>Tracheophyta</taxon>
        <taxon>Spermatophyta</taxon>
        <taxon>Magnoliopsida</taxon>
        <taxon>eudicotyledons</taxon>
        <taxon>Gunneridae</taxon>
        <taxon>Pentapetalae</taxon>
        <taxon>rosids</taxon>
        <taxon>fabids</taxon>
        <taxon>Oxalidales</taxon>
        <taxon>Cephalotaceae</taxon>
        <taxon>Cephalotus</taxon>
    </lineage>
</organism>
<reference evidence="4" key="1">
    <citation type="submission" date="2016-04" db="EMBL/GenBank/DDBJ databases">
        <title>Cephalotus genome sequencing.</title>
        <authorList>
            <person name="Fukushima K."/>
            <person name="Hasebe M."/>
            <person name="Fang X."/>
        </authorList>
    </citation>
    <scope>NUCLEOTIDE SEQUENCE [LARGE SCALE GENOMIC DNA]</scope>
    <source>
        <strain evidence="4">cv. St1</strain>
    </source>
</reference>
<dbReference type="InterPro" id="IPR057458">
    <property type="entry name" value="GRDP_C2"/>
</dbReference>
<name>A0A1Q3BVM9_CEPFO</name>
<evidence type="ECO:0000259" key="2">
    <source>
        <dbReference type="Pfam" id="PF25335"/>
    </source>
</evidence>
<dbReference type="AlphaFoldDB" id="A0A1Q3BVM9"/>
<dbReference type="STRING" id="3775.A0A1Q3BVM9"/>
<dbReference type="InParanoid" id="A0A1Q3BVM9"/>
<dbReference type="EMBL" id="BDDD01000956">
    <property type="protein sequence ID" value="GAV72026.1"/>
    <property type="molecule type" value="Genomic_DNA"/>
</dbReference>
<dbReference type="OrthoDB" id="2684236at2759"/>
<dbReference type="Pfam" id="PF25335">
    <property type="entry name" value="GRDP_C"/>
    <property type="match status" value="1"/>
</dbReference>
<gene>
    <name evidence="3" type="ORF">CFOL_v3_15515</name>
</gene>
<protein>
    <submittedName>
        <fullName evidence="3">DUF1399 domain-containing protein</fullName>
    </submittedName>
</protein>
<feature type="non-terminal residue" evidence="3">
    <location>
        <position position="1"/>
    </location>
</feature>
<proteinExistence type="predicted"/>
<evidence type="ECO:0000313" key="3">
    <source>
        <dbReference type="EMBL" id="GAV72026.1"/>
    </source>
</evidence>
<accession>A0A1Q3BVM9</accession>